<evidence type="ECO:0000313" key="3">
    <source>
        <dbReference type="Proteomes" id="UP000261500"/>
    </source>
</evidence>
<name>A0A3B3VFY8_9TELE</name>
<feature type="compositionally biased region" description="Gly residues" evidence="1">
    <location>
        <begin position="1"/>
        <end position="11"/>
    </location>
</feature>
<evidence type="ECO:0000313" key="2">
    <source>
        <dbReference type="Ensembl" id="ENSPLAP00000023729.1"/>
    </source>
</evidence>
<evidence type="ECO:0000256" key="1">
    <source>
        <dbReference type="SAM" id="MobiDB-lite"/>
    </source>
</evidence>
<accession>A0A3B3VFY8</accession>
<dbReference type="AlphaFoldDB" id="A0A3B3VFY8"/>
<keyword evidence="3" id="KW-1185">Reference proteome</keyword>
<sequence>MGSALGVGGGPDAEAAAGGEGLVRPGAAAVQLSPSTTQ</sequence>
<dbReference type="Ensembl" id="ENSPLAT00000005208.1">
    <property type="protein sequence ID" value="ENSPLAP00000023729.1"/>
    <property type="gene ID" value="ENSPLAG00000009313.1"/>
</dbReference>
<reference evidence="2" key="2">
    <citation type="submission" date="2025-09" db="UniProtKB">
        <authorList>
            <consortium name="Ensembl"/>
        </authorList>
    </citation>
    <scope>IDENTIFICATION</scope>
</reference>
<dbReference type="GeneTree" id="ENSGT00980000203445"/>
<organism evidence="2 3">
    <name type="scientific">Poecilia latipinna</name>
    <name type="common">sailfin molly</name>
    <dbReference type="NCBI Taxonomy" id="48699"/>
    <lineage>
        <taxon>Eukaryota</taxon>
        <taxon>Metazoa</taxon>
        <taxon>Chordata</taxon>
        <taxon>Craniata</taxon>
        <taxon>Vertebrata</taxon>
        <taxon>Euteleostomi</taxon>
        <taxon>Actinopterygii</taxon>
        <taxon>Neopterygii</taxon>
        <taxon>Teleostei</taxon>
        <taxon>Neoteleostei</taxon>
        <taxon>Acanthomorphata</taxon>
        <taxon>Ovalentaria</taxon>
        <taxon>Atherinomorphae</taxon>
        <taxon>Cyprinodontiformes</taxon>
        <taxon>Poeciliidae</taxon>
        <taxon>Poeciliinae</taxon>
        <taxon>Poecilia</taxon>
    </lineage>
</organism>
<protein>
    <submittedName>
        <fullName evidence="2">Par-3 family cell polarity regulator alpha, a</fullName>
    </submittedName>
</protein>
<dbReference type="Proteomes" id="UP000261500">
    <property type="component" value="Unplaced"/>
</dbReference>
<proteinExistence type="predicted"/>
<feature type="region of interest" description="Disordered" evidence="1">
    <location>
        <begin position="1"/>
        <end position="38"/>
    </location>
</feature>
<reference evidence="2" key="1">
    <citation type="submission" date="2025-08" db="UniProtKB">
        <authorList>
            <consortium name="Ensembl"/>
        </authorList>
    </citation>
    <scope>IDENTIFICATION</scope>
</reference>